<feature type="non-terminal residue" evidence="1">
    <location>
        <position position="1"/>
    </location>
</feature>
<comment type="caution">
    <text evidence="1">The sequence shown here is derived from an EMBL/GenBank/DDBJ whole genome shotgun (WGS) entry which is preliminary data.</text>
</comment>
<name>A0A5J4TIQ5_9EUKA</name>
<dbReference type="AlphaFoldDB" id="A0A5J4TIQ5"/>
<evidence type="ECO:0000313" key="1">
    <source>
        <dbReference type="EMBL" id="KAA6357702.1"/>
    </source>
</evidence>
<reference evidence="1 2" key="1">
    <citation type="submission" date="2019-03" db="EMBL/GenBank/DDBJ databases">
        <title>Single cell metagenomics reveals metabolic interactions within the superorganism composed of flagellate Streblomastix strix and complex community of Bacteroidetes bacteria on its surface.</title>
        <authorList>
            <person name="Treitli S.C."/>
            <person name="Kolisko M."/>
            <person name="Husnik F."/>
            <person name="Keeling P."/>
            <person name="Hampl V."/>
        </authorList>
    </citation>
    <scope>NUCLEOTIDE SEQUENCE [LARGE SCALE GENOMIC DNA]</scope>
    <source>
        <strain evidence="1">ST1C</strain>
    </source>
</reference>
<proteinExistence type="predicted"/>
<organism evidence="1 2">
    <name type="scientific">Streblomastix strix</name>
    <dbReference type="NCBI Taxonomy" id="222440"/>
    <lineage>
        <taxon>Eukaryota</taxon>
        <taxon>Metamonada</taxon>
        <taxon>Preaxostyla</taxon>
        <taxon>Oxymonadida</taxon>
        <taxon>Streblomastigidae</taxon>
        <taxon>Streblomastix</taxon>
    </lineage>
</organism>
<accession>A0A5J4TIQ5</accession>
<feature type="non-terminal residue" evidence="1">
    <location>
        <position position="426"/>
    </location>
</feature>
<protein>
    <submittedName>
        <fullName evidence="1">Uncharacterized protein</fullName>
    </submittedName>
</protein>
<sequence length="426" mass="43651">NAGCLTSADANALLKLTNVDVTIGSVGTPSFRGVRIIEDTNTIPVNPNPYRSVVITRGTFQLPAGSGSAGIQIVINNAAATFGTSNTTYPTFTGLELLQVTGSTLNVAYSSIVGTLLAPAQIRISNSTLTYGSSTFNPTATNLEVIDVINTNLVVNRGSLSGTATNGLQILISQTSAVTIGGQTTTNPTFANLDVITVDLSQLNVLGGAFTARNPQATLINATNSDVNIGRVATPTPTLTFSASQVLNVTGGTLNIYRGTLTGINPDTAIVNTTDTTVFIGGGAAAIFNGAQALNITNGSLNITNGTFTGQSNLDLAIITLSDVSAVIGSGFFTTFAGYNILDTYGGSLNLNGGVSRQIETYQTPGTIWTFNKTIVTIGLPLDQYTSSTPMFQGFGLLTVTGGEITVLSGTFNGITAGSSIIASDA</sequence>
<dbReference type="Proteomes" id="UP000324800">
    <property type="component" value="Unassembled WGS sequence"/>
</dbReference>
<dbReference type="EMBL" id="SNRW01030997">
    <property type="protein sequence ID" value="KAA6357702.1"/>
    <property type="molecule type" value="Genomic_DNA"/>
</dbReference>
<evidence type="ECO:0000313" key="2">
    <source>
        <dbReference type="Proteomes" id="UP000324800"/>
    </source>
</evidence>
<gene>
    <name evidence="1" type="ORF">EZS28_046771</name>
</gene>